<evidence type="ECO:0000256" key="1">
    <source>
        <dbReference type="ARBA" id="ARBA00004323"/>
    </source>
</evidence>
<sequence length="767" mass="87967">MPLVLPTKFKATQIVLSVLFVFTTVNILLALYSTNGSNSNNSNNNEKGGGSYYKYSKEGVSAIFGKLSSLTIPTSSSSSSSSSSLKQNGRDYKIVGYHHNEDNDFVVFQKDYSSTDHLATDTTHHFWNFVNSDLDSRQNYDIKLINGYNYKDYVSKLNNQQSLMLNTSFSDHYDMEMKFTTAFIDFFNLVLTSIADCKPGVNGINNDEHYPNAGKLEKYFQTTNKLTDEELNNFKFKRELIHKNGRMPVYGGHLRENYQQELIRNKDLLSMYITLNDKETETLKNSHQQFIKSMMKDWPEDLTKYNKYNDFLKGDGIVYLAGGKYNQLALLSIKVLRENGSRLPVEVIIPKHEDYDEQFCNRILPNLNGKCKLMSDYIPKSYYEEVIKKGGAAAGYQMKNVAIFISSFERVLYLDADNIPIKNPDILFVNKPFTNNHLVIWPDLWRRSTSPKFYEIADIKVDPAKRVRNSYTKGDPRGVFQSADYETSIAHNSYHDCEGAIPEPSSETGQLLINKRVHFKTLLLSMYYNTYGPDYYYPLLSQGAAGEGDKETFIAAAHKLKLPYYQVQEFNREFGPKDTTTHKHLYFAMGQYDPIVDYIQSNNDTEFVNSKAAAAAAAASKAKSKPNSGKDLQDNPYLSTPPTKFADHDRDSTKYNYDYHLYKSSSLMFLHANWPKYYFQQLFTTDERGPVDNKGNRRRLYGNELRRELSAGAISGYDFELEVIEQLNMLFCANPKYVLDGVPDPDSNERRHVCDLVEEQRSFLKIS</sequence>
<dbReference type="SUPFAM" id="SSF53448">
    <property type="entry name" value="Nucleotide-diphospho-sugar transferases"/>
    <property type="match status" value="1"/>
</dbReference>
<evidence type="ECO:0000256" key="6">
    <source>
        <dbReference type="ARBA" id="ARBA00022968"/>
    </source>
</evidence>
<keyword evidence="9 11" id="KW-0472">Membrane</keyword>
<evidence type="ECO:0000256" key="7">
    <source>
        <dbReference type="ARBA" id="ARBA00022989"/>
    </source>
</evidence>
<feature type="transmembrane region" description="Helical" evidence="11">
    <location>
        <begin position="12"/>
        <end position="32"/>
    </location>
</feature>
<keyword evidence="13" id="KW-1185">Reference proteome</keyword>
<dbReference type="InterPro" id="IPR022751">
    <property type="entry name" value="Alpha_mannosyltransferase"/>
</dbReference>
<dbReference type="PANTHER" id="PTHR31646">
    <property type="entry name" value="ALPHA-1,2-MANNOSYLTRANSFERASE MNN2"/>
    <property type="match status" value="1"/>
</dbReference>
<evidence type="ECO:0000256" key="10">
    <source>
        <dbReference type="SAM" id="MobiDB-lite"/>
    </source>
</evidence>
<keyword evidence="6" id="KW-0735">Signal-anchor</keyword>
<name>A0AAD5BFW3_9ASCO</name>
<gene>
    <name evidence="12" type="ORF">KGF57_001997</name>
</gene>
<dbReference type="InterPro" id="IPR029044">
    <property type="entry name" value="Nucleotide-diphossugar_trans"/>
</dbReference>
<organism evidence="12 13">
    <name type="scientific">Candida theae</name>
    <dbReference type="NCBI Taxonomy" id="1198502"/>
    <lineage>
        <taxon>Eukaryota</taxon>
        <taxon>Fungi</taxon>
        <taxon>Dikarya</taxon>
        <taxon>Ascomycota</taxon>
        <taxon>Saccharomycotina</taxon>
        <taxon>Pichiomycetes</taxon>
        <taxon>Debaryomycetaceae</taxon>
        <taxon>Candida/Lodderomyces clade</taxon>
        <taxon>Candida</taxon>
    </lineage>
</organism>
<protein>
    <recommendedName>
        <fullName evidence="14">Alpha-1,2-mannosyltransferase</fullName>
    </recommendedName>
</protein>
<keyword evidence="7 11" id="KW-1133">Transmembrane helix</keyword>
<dbReference type="GO" id="GO:0000026">
    <property type="term" value="F:alpha-1,2-mannosyltransferase activity"/>
    <property type="evidence" value="ECO:0007669"/>
    <property type="project" value="TreeGrafter"/>
</dbReference>
<comment type="caution">
    <text evidence="12">The sequence shown here is derived from an EMBL/GenBank/DDBJ whole genome shotgun (WGS) entry which is preliminary data.</text>
</comment>
<reference evidence="12 13" key="1">
    <citation type="journal article" date="2022" name="DNA Res.">
        <title>Genome analysis of five recently described species of the CUG-Ser clade uncovers Candida theae as a new hybrid lineage with pathogenic potential in the Candida parapsilosis species complex.</title>
        <authorList>
            <person name="Mixao V."/>
            <person name="Del Olmo V."/>
            <person name="Hegedusova E."/>
            <person name="Saus E."/>
            <person name="Pryszcz L."/>
            <person name="Cillingova A."/>
            <person name="Nosek J."/>
            <person name="Gabaldon T."/>
        </authorList>
    </citation>
    <scope>NUCLEOTIDE SEQUENCE [LARGE SCALE GENOMIC DNA]</scope>
    <source>
        <strain evidence="12 13">CBS 12239</strain>
    </source>
</reference>
<accession>A0AAD5BFW3</accession>
<dbReference type="GO" id="GO:0046354">
    <property type="term" value="P:mannan biosynthetic process"/>
    <property type="evidence" value="ECO:0007669"/>
    <property type="project" value="TreeGrafter"/>
</dbReference>
<evidence type="ECO:0000256" key="5">
    <source>
        <dbReference type="ARBA" id="ARBA00022692"/>
    </source>
</evidence>
<evidence type="ECO:0000256" key="11">
    <source>
        <dbReference type="SAM" id="Phobius"/>
    </source>
</evidence>
<evidence type="ECO:0000313" key="13">
    <source>
        <dbReference type="Proteomes" id="UP001204833"/>
    </source>
</evidence>
<dbReference type="RefSeq" id="XP_051609500.1">
    <property type="nucleotide sequence ID" value="XM_051751261.1"/>
</dbReference>
<feature type="region of interest" description="Disordered" evidence="10">
    <location>
        <begin position="623"/>
        <end position="645"/>
    </location>
</feature>
<evidence type="ECO:0000256" key="3">
    <source>
        <dbReference type="ARBA" id="ARBA00009105"/>
    </source>
</evidence>
<dbReference type="PANTHER" id="PTHR31646:SF1">
    <property type="entry name" value="ALPHA-1,2-MANNOSYLTRANSFERASE MNN2"/>
    <property type="match status" value="1"/>
</dbReference>
<comment type="similarity">
    <text evidence="3">Belongs to the MNN1/MNT family.</text>
</comment>
<keyword evidence="8" id="KW-0333">Golgi apparatus</keyword>
<keyword evidence="4" id="KW-0808">Transferase</keyword>
<comment type="pathway">
    <text evidence="2">Protein modification; protein glycosylation.</text>
</comment>
<dbReference type="AlphaFoldDB" id="A0AAD5BFW3"/>
<dbReference type="EMBL" id="JAIHNG010000100">
    <property type="protein sequence ID" value="KAI5959997.1"/>
    <property type="molecule type" value="Genomic_DNA"/>
</dbReference>
<evidence type="ECO:0000256" key="2">
    <source>
        <dbReference type="ARBA" id="ARBA00004922"/>
    </source>
</evidence>
<evidence type="ECO:0000256" key="9">
    <source>
        <dbReference type="ARBA" id="ARBA00023136"/>
    </source>
</evidence>
<keyword evidence="5 11" id="KW-0812">Transmembrane</keyword>
<dbReference type="Proteomes" id="UP001204833">
    <property type="component" value="Unassembled WGS sequence"/>
</dbReference>
<dbReference type="GO" id="GO:0000139">
    <property type="term" value="C:Golgi membrane"/>
    <property type="evidence" value="ECO:0007669"/>
    <property type="project" value="UniProtKB-SubCell"/>
</dbReference>
<evidence type="ECO:0008006" key="14">
    <source>
        <dbReference type="Google" id="ProtNLM"/>
    </source>
</evidence>
<proteinExistence type="inferred from homology"/>
<evidence type="ECO:0000256" key="4">
    <source>
        <dbReference type="ARBA" id="ARBA00022679"/>
    </source>
</evidence>
<dbReference type="GeneID" id="76150056"/>
<dbReference type="Pfam" id="PF11051">
    <property type="entry name" value="Mannosyl_trans3"/>
    <property type="match status" value="1"/>
</dbReference>
<comment type="subcellular location">
    <subcellularLocation>
        <location evidence="1">Golgi apparatus membrane</location>
        <topology evidence="1">Single-pass type II membrane protein</topology>
    </subcellularLocation>
</comment>
<evidence type="ECO:0000256" key="8">
    <source>
        <dbReference type="ARBA" id="ARBA00023034"/>
    </source>
</evidence>
<evidence type="ECO:0000313" key="12">
    <source>
        <dbReference type="EMBL" id="KAI5959997.1"/>
    </source>
</evidence>